<dbReference type="SUPFAM" id="SSF47370">
    <property type="entry name" value="Bromodomain"/>
    <property type="match status" value="1"/>
</dbReference>
<feature type="compositionally biased region" description="Basic and acidic residues" evidence="3">
    <location>
        <begin position="451"/>
        <end position="461"/>
    </location>
</feature>
<dbReference type="InterPro" id="IPR037782">
    <property type="entry name" value="Spt7"/>
</dbReference>
<evidence type="ECO:0000259" key="4">
    <source>
        <dbReference type="PROSITE" id="PS50014"/>
    </source>
</evidence>
<dbReference type="SMART" id="SM00297">
    <property type="entry name" value="BROMO"/>
    <property type="match status" value="1"/>
</dbReference>
<dbReference type="InterPro" id="IPR001487">
    <property type="entry name" value="Bromodomain"/>
</dbReference>
<dbReference type="EMBL" id="JAEFCI010012279">
    <property type="protein sequence ID" value="KAG5456108.1"/>
    <property type="molecule type" value="Genomic_DNA"/>
</dbReference>
<dbReference type="Gene3D" id="1.20.920.10">
    <property type="entry name" value="Bromodomain-like"/>
    <property type="match status" value="1"/>
</dbReference>
<dbReference type="PROSITE" id="PS50014">
    <property type="entry name" value="BROMODOMAIN_2"/>
    <property type="match status" value="1"/>
</dbReference>
<dbReference type="InterPro" id="IPR036427">
    <property type="entry name" value="Bromodomain-like_sf"/>
</dbReference>
<evidence type="ECO:0000313" key="6">
    <source>
        <dbReference type="Proteomes" id="UP000673691"/>
    </source>
</evidence>
<dbReference type="AlphaFoldDB" id="A0A8H7ZNA7"/>
<dbReference type="PANTHER" id="PTHR47343">
    <property type="entry name" value="TRANSCRIPTIONAL ACTIVATOR SPT7"/>
    <property type="match status" value="1"/>
</dbReference>
<dbReference type="GO" id="GO:0046695">
    <property type="term" value="C:SLIK (SAGA-like) complex"/>
    <property type="evidence" value="ECO:0007669"/>
    <property type="project" value="InterPro"/>
</dbReference>
<dbReference type="PRINTS" id="PR00503">
    <property type="entry name" value="BROMODOMAIN"/>
</dbReference>
<organism evidence="5 6">
    <name type="scientific">Olpidium bornovanus</name>
    <dbReference type="NCBI Taxonomy" id="278681"/>
    <lineage>
        <taxon>Eukaryota</taxon>
        <taxon>Fungi</taxon>
        <taxon>Fungi incertae sedis</taxon>
        <taxon>Olpidiomycota</taxon>
        <taxon>Olpidiomycotina</taxon>
        <taxon>Olpidiomycetes</taxon>
        <taxon>Olpidiales</taxon>
        <taxon>Olpidiaceae</taxon>
        <taxon>Olpidium</taxon>
    </lineage>
</organism>
<sequence length="525" mass="57501">MPRGNAVFWAARGGVAAAPAAMSKAAATGKEGTNPGKDGALAAALDDEYHTFEYDLADLERLEEDEGERQHKRKLEVTTAGGGLGWAAGMGAVLKAAILGVRRADDLKSAFDAPLPPPRALLIGLHAVRTSPGRPNNPLNRTRLRPSGGNVISNLLIRSPLVLFLEQHLLAAIEKNRSKVDLTDKELRGLLVDVKPKGSKWASEDKVGQEDLYSACEMVLSELRNYTEHSMPFLVKVNKRDVPDYYDGEPATCPAKKKEIPLTSRQHVIKNPMDLGTVARNLKNFKYKSKAEFADDLFLIYRNCFEYNTHPVRVTSADEQTHQDLFRLSSLLCQASDAADNIYRVHAAAMKKKTIALMVMVPEIVIRDRADVELADESDGGLLGIDEQKPAPSGAPAAASRECPAPPAVEADLSEVDGARSRSQSLAPARPDEARGTEGVVHPADSGMTEPVKEKTVEREGSSQTEDVEMEDADEDSVTKMWQEVTRQARVFICVSWRRPRWVFAAGPPLRFCSNAPARGFQRVF</sequence>
<evidence type="ECO:0000256" key="2">
    <source>
        <dbReference type="PROSITE-ProRule" id="PRU00035"/>
    </source>
</evidence>
<keyword evidence="6" id="KW-1185">Reference proteome</keyword>
<dbReference type="OrthoDB" id="21449at2759"/>
<evidence type="ECO:0000313" key="5">
    <source>
        <dbReference type="EMBL" id="KAG5456108.1"/>
    </source>
</evidence>
<feature type="compositionally biased region" description="Low complexity" evidence="3">
    <location>
        <begin position="390"/>
        <end position="400"/>
    </location>
</feature>
<accession>A0A8H7ZNA7</accession>
<protein>
    <recommendedName>
        <fullName evidence="4">Bromo domain-containing protein</fullName>
    </recommendedName>
</protein>
<proteinExistence type="predicted"/>
<evidence type="ECO:0000256" key="3">
    <source>
        <dbReference type="SAM" id="MobiDB-lite"/>
    </source>
</evidence>
<dbReference type="Proteomes" id="UP000673691">
    <property type="component" value="Unassembled WGS sequence"/>
</dbReference>
<dbReference type="GO" id="GO:0006357">
    <property type="term" value="P:regulation of transcription by RNA polymerase II"/>
    <property type="evidence" value="ECO:0007669"/>
    <property type="project" value="TreeGrafter"/>
</dbReference>
<keyword evidence="1 2" id="KW-0103">Bromodomain</keyword>
<gene>
    <name evidence="5" type="ORF">BJ554DRAFT_4247</name>
</gene>
<comment type="caution">
    <text evidence="5">The sequence shown here is derived from an EMBL/GenBank/DDBJ whole genome shotgun (WGS) entry which is preliminary data.</text>
</comment>
<feature type="domain" description="Bromo" evidence="4">
    <location>
        <begin position="225"/>
        <end position="315"/>
    </location>
</feature>
<dbReference type="GO" id="GO:0000124">
    <property type="term" value="C:SAGA complex"/>
    <property type="evidence" value="ECO:0007669"/>
    <property type="project" value="InterPro"/>
</dbReference>
<evidence type="ECO:0000256" key="1">
    <source>
        <dbReference type="ARBA" id="ARBA00023117"/>
    </source>
</evidence>
<dbReference type="GO" id="GO:0005198">
    <property type="term" value="F:structural molecule activity"/>
    <property type="evidence" value="ECO:0007669"/>
    <property type="project" value="TreeGrafter"/>
</dbReference>
<dbReference type="PANTHER" id="PTHR47343:SF1">
    <property type="entry name" value="TRANSCRIPTIONAL ACTIVATOR SPT7"/>
    <property type="match status" value="1"/>
</dbReference>
<dbReference type="GO" id="GO:0006325">
    <property type="term" value="P:chromatin organization"/>
    <property type="evidence" value="ECO:0007669"/>
    <property type="project" value="UniProtKB-ARBA"/>
</dbReference>
<feature type="region of interest" description="Disordered" evidence="3">
    <location>
        <begin position="379"/>
        <end position="476"/>
    </location>
</feature>
<feature type="compositionally biased region" description="Acidic residues" evidence="3">
    <location>
        <begin position="466"/>
        <end position="476"/>
    </location>
</feature>
<reference evidence="5 6" key="1">
    <citation type="journal article" name="Sci. Rep.">
        <title>Genome-scale phylogenetic analyses confirm Olpidium as the closest living zoosporic fungus to the non-flagellated, terrestrial fungi.</title>
        <authorList>
            <person name="Chang Y."/>
            <person name="Rochon D."/>
            <person name="Sekimoto S."/>
            <person name="Wang Y."/>
            <person name="Chovatia M."/>
            <person name="Sandor L."/>
            <person name="Salamov A."/>
            <person name="Grigoriev I.V."/>
            <person name="Stajich J.E."/>
            <person name="Spatafora J.W."/>
        </authorList>
    </citation>
    <scope>NUCLEOTIDE SEQUENCE [LARGE SCALE GENOMIC DNA]</scope>
    <source>
        <strain evidence="5">S191</strain>
    </source>
</reference>
<name>A0A8H7ZNA7_9FUNG</name>
<dbReference type="Pfam" id="PF00439">
    <property type="entry name" value="Bromodomain"/>
    <property type="match status" value="1"/>
</dbReference>